<organism evidence="1 2">
    <name type="scientific">Arthrobacter zhaoxinii</name>
    <dbReference type="NCBI Taxonomy" id="2964616"/>
    <lineage>
        <taxon>Bacteria</taxon>
        <taxon>Bacillati</taxon>
        <taxon>Actinomycetota</taxon>
        <taxon>Actinomycetes</taxon>
        <taxon>Micrococcales</taxon>
        <taxon>Micrococcaceae</taxon>
        <taxon>Arthrobacter</taxon>
    </lineage>
</organism>
<dbReference type="RefSeq" id="WP_255791922.1">
    <property type="nucleotide sequence ID" value="NZ_CP104275.1"/>
</dbReference>
<accession>A0ABY5YLB1</accession>
<dbReference type="Proteomes" id="UP001059859">
    <property type="component" value="Chromosome"/>
</dbReference>
<reference evidence="1" key="1">
    <citation type="submission" date="2022-09" db="EMBL/GenBank/DDBJ databases">
        <title>Novel species in genus Arthrobacter.</title>
        <authorList>
            <person name="Liu Y."/>
        </authorList>
    </citation>
    <scope>NUCLEOTIDE SEQUENCE</scope>
    <source>
        <strain evidence="1">Zg-Y815</strain>
    </source>
</reference>
<evidence type="ECO:0000313" key="1">
    <source>
        <dbReference type="EMBL" id="UWX95861.1"/>
    </source>
</evidence>
<dbReference type="EMBL" id="CP104275">
    <property type="protein sequence ID" value="UWX95861.1"/>
    <property type="molecule type" value="Genomic_DNA"/>
</dbReference>
<gene>
    <name evidence="1" type="ORF">N2K95_09125</name>
</gene>
<protein>
    <submittedName>
        <fullName evidence="1">Uncharacterized protein</fullName>
    </submittedName>
</protein>
<sequence>MRLPIVNHRNWMIHGVPRGLLGQLSRLGGAAQLALLSLLGAGAVLLELL</sequence>
<proteinExistence type="predicted"/>
<evidence type="ECO:0000313" key="2">
    <source>
        <dbReference type="Proteomes" id="UP001059859"/>
    </source>
</evidence>
<keyword evidence="2" id="KW-1185">Reference proteome</keyword>
<name>A0ABY5YLB1_9MICC</name>